<dbReference type="Proteomes" id="UP001335737">
    <property type="component" value="Unassembled WGS sequence"/>
</dbReference>
<organism evidence="3 4">
    <name type="scientific">Virgibacillus tibetensis</name>
    <dbReference type="NCBI Taxonomy" id="3042313"/>
    <lineage>
        <taxon>Bacteria</taxon>
        <taxon>Bacillati</taxon>
        <taxon>Bacillota</taxon>
        <taxon>Bacilli</taxon>
        <taxon>Bacillales</taxon>
        <taxon>Bacillaceae</taxon>
        <taxon>Virgibacillus</taxon>
    </lineage>
</organism>
<gene>
    <name evidence="3" type="ORF">QGM71_18855</name>
</gene>
<evidence type="ECO:0000313" key="4">
    <source>
        <dbReference type="Proteomes" id="UP001335737"/>
    </source>
</evidence>
<evidence type="ECO:0000259" key="2">
    <source>
        <dbReference type="SMART" id="SM00966"/>
    </source>
</evidence>
<accession>A0ABU6KK29</accession>
<dbReference type="Gene3D" id="2.10.260.10">
    <property type="match status" value="1"/>
</dbReference>
<dbReference type="RefSeq" id="WP_327609079.1">
    <property type="nucleotide sequence ID" value="NZ_JARZFX010000015.1"/>
</dbReference>
<feature type="region of interest" description="Disordered" evidence="1">
    <location>
        <begin position="65"/>
        <end position="84"/>
    </location>
</feature>
<dbReference type="InterPro" id="IPR037914">
    <property type="entry name" value="SpoVT-AbrB_sf"/>
</dbReference>
<evidence type="ECO:0000313" key="3">
    <source>
        <dbReference type="EMBL" id="MEC5425543.1"/>
    </source>
</evidence>
<evidence type="ECO:0000256" key="1">
    <source>
        <dbReference type="SAM" id="MobiDB-lite"/>
    </source>
</evidence>
<feature type="domain" description="SpoVT-AbrB" evidence="2">
    <location>
        <begin position="4"/>
        <end position="49"/>
    </location>
</feature>
<dbReference type="GO" id="GO:0003677">
    <property type="term" value="F:DNA binding"/>
    <property type="evidence" value="ECO:0007669"/>
    <property type="project" value="UniProtKB-KW"/>
</dbReference>
<dbReference type="SMART" id="SM00966">
    <property type="entry name" value="SpoVT_AbrB"/>
    <property type="match status" value="1"/>
</dbReference>
<keyword evidence="4" id="KW-1185">Reference proteome</keyword>
<dbReference type="EMBL" id="JARZFX010000015">
    <property type="protein sequence ID" value="MEC5425543.1"/>
    <property type="molecule type" value="Genomic_DNA"/>
</dbReference>
<sequence>MIEAKLTSKGQVTIPIEIRRMLNLKAGDQLSFNINEHGIILEKSSRPLSIQERFANYDINESNKELTESMKEFDTGNDVGREDL</sequence>
<name>A0ABU6KK29_9BACI</name>
<dbReference type="NCBIfam" id="TIGR01439">
    <property type="entry name" value="lp_hng_hel_AbrB"/>
    <property type="match status" value="1"/>
</dbReference>
<dbReference type="SUPFAM" id="SSF89447">
    <property type="entry name" value="AbrB/MazE/MraZ-like"/>
    <property type="match status" value="1"/>
</dbReference>
<dbReference type="PANTHER" id="PTHR34860">
    <property type="entry name" value="REPRESSOR-LIKE PROTEIN SSO7C3"/>
    <property type="match status" value="1"/>
</dbReference>
<dbReference type="InterPro" id="IPR052975">
    <property type="entry name" value="Repressor-like_regulatory"/>
</dbReference>
<keyword evidence="3" id="KW-0238">DNA-binding</keyword>
<dbReference type="Pfam" id="PF04014">
    <property type="entry name" value="MazE_antitoxin"/>
    <property type="match status" value="1"/>
</dbReference>
<proteinExistence type="predicted"/>
<dbReference type="InterPro" id="IPR007159">
    <property type="entry name" value="SpoVT-AbrB_dom"/>
</dbReference>
<comment type="caution">
    <text evidence="3">The sequence shown here is derived from an EMBL/GenBank/DDBJ whole genome shotgun (WGS) entry which is preliminary data.</text>
</comment>
<protein>
    <submittedName>
        <fullName evidence="3">AbrB/MazE/SpoVT family DNA-binding domain-containing protein</fullName>
    </submittedName>
</protein>
<reference evidence="3 4" key="1">
    <citation type="journal article" date="2024" name="Int. J. Syst. Evol. Microbiol.">
        <title>Virgibacillus tibetensis sp. nov., isolated from salt lake on the Tibetan Plateau of China.</title>
        <authorList>
            <person name="Phurbu D."/>
            <person name="Liu Z.-X."/>
            <person name="Wang R."/>
            <person name="Zheng Y.-Y."/>
            <person name="Liu H.-C."/>
            <person name="Zhou Y.-G."/>
            <person name="Yu Y.-J."/>
            <person name="Li A.-H."/>
        </authorList>
    </citation>
    <scope>NUCLEOTIDE SEQUENCE [LARGE SCALE GENOMIC DNA]</scope>
    <source>
        <strain evidence="3 4">C22-A2</strain>
    </source>
</reference>
<dbReference type="PANTHER" id="PTHR34860:SF6">
    <property type="entry name" value="REPRESSOR-LIKE PROTEIN SSO7C3"/>
    <property type="match status" value="1"/>
</dbReference>